<evidence type="ECO:0000259" key="6">
    <source>
        <dbReference type="Pfam" id="PF00425"/>
    </source>
</evidence>
<organism evidence="7 8">
    <name type="scientific">Oxynema aestuarii AP17</name>
    <dbReference type="NCBI Taxonomy" id="2064643"/>
    <lineage>
        <taxon>Bacteria</taxon>
        <taxon>Bacillati</taxon>
        <taxon>Cyanobacteriota</taxon>
        <taxon>Cyanophyceae</taxon>
        <taxon>Oscillatoriophycideae</taxon>
        <taxon>Oscillatoriales</taxon>
        <taxon>Oscillatoriaceae</taxon>
        <taxon>Oxynema</taxon>
        <taxon>Oxynema aestuarii</taxon>
    </lineage>
</organism>
<dbReference type="EMBL" id="CP051167">
    <property type="protein sequence ID" value="QIZ72030.1"/>
    <property type="molecule type" value="Genomic_DNA"/>
</dbReference>
<dbReference type="GO" id="GO:0008909">
    <property type="term" value="F:isochorismate synthase activity"/>
    <property type="evidence" value="ECO:0007669"/>
    <property type="project" value="UniProtKB-EC"/>
</dbReference>
<evidence type="ECO:0000256" key="4">
    <source>
        <dbReference type="ARBA" id="ARBA00023235"/>
    </source>
</evidence>
<accession>A0A6H1U1I4</accession>
<dbReference type="Proteomes" id="UP000500857">
    <property type="component" value="Chromosome"/>
</dbReference>
<dbReference type="SUPFAM" id="SSF56322">
    <property type="entry name" value="ADC synthase"/>
    <property type="match status" value="1"/>
</dbReference>
<keyword evidence="4 7" id="KW-0413">Isomerase</keyword>
<name>A0A6H1U1I4_9CYAN</name>
<dbReference type="InterPro" id="IPR004561">
    <property type="entry name" value="IsoChor_synthase"/>
</dbReference>
<dbReference type="Gene3D" id="3.60.120.10">
    <property type="entry name" value="Anthranilate synthase"/>
    <property type="match status" value="1"/>
</dbReference>
<comment type="similarity">
    <text evidence="2">Belongs to the isochorismate synthase family.</text>
</comment>
<dbReference type="InterPro" id="IPR005801">
    <property type="entry name" value="ADC_synthase"/>
</dbReference>
<dbReference type="AlphaFoldDB" id="A0A6H1U1I4"/>
<proteinExistence type="inferred from homology"/>
<evidence type="ECO:0000256" key="2">
    <source>
        <dbReference type="ARBA" id="ARBA00005297"/>
    </source>
</evidence>
<reference evidence="7 8" key="1">
    <citation type="submission" date="2020-04" db="EMBL/GenBank/DDBJ databases">
        <authorList>
            <person name="Basu S."/>
            <person name="Maruthanayagam V."/>
            <person name="Chakraborty S."/>
            <person name="Pramanik A."/>
            <person name="Mukherjee J."/>
            <person name="Brink B."/>
        </authorList>
    </citation>
    <scope>NUCLEOTIDE SEQUENCE [LARGE SCALE GENOMIC DNA]</scope>
    <source>
        <strain evidence="7 8">AP17</strain>
    </source>
</reference>
<dbReference type="Pfam" id="PF00425">
    <property type="entry name" value="Chorismate_bind"/>
    <property type="match status" value="1"/>
</dbReference>
<keyword evidence="8" id="KW-1185">Reference proteome</keyword>
<gene>
    <name evidence="7" type="ORF">HCG48_16765</name>
</gene>
<dbReference type="PANTHER" id="PTHR42839:SF2">
    <property type="entry name" value="ISOCHORISMATE SYNTHASE ENTC"/>
    <property type="match status" value="1"/>
</dbReference>
<dbReference type="RefSeq" id="WP_168570181.1">
    <property type="nucleotide sequence ID" value="NZ_CP051167.1"/>
</dbReference>
<dbReference type="InterPro" id="IPR015890">
    <property type="entry name" value="Chorismate_C"/>
</dbReference>
<evidence type="ECO:0000313" key="7">
    <source>
        <dbReference type="EMBL" id="QIZ72030.1"/>
    </source>
</evidence>
<comment type="catalytic activity">
    <reaction evidence="1">
        <text>chorismate = isochorismate</text>
        <dbReference type="Rhea" id="RHEA:18985"/>
        <dbReference type="ChEBI" id="CHEBI:29748"/>
        <dbReference type="ChEBI" id="CHEBI:29780"/>
        <dbReference type="EC" id="5.4.4.2"/>
    </reaction>
</comment>
<dbReference type="EC" id="5.4.4.2" evidence="3"/>
<dbReference type="NCBIfam" id="TIGR00543">
    <property type="entry name" value="isochor_syn"/>
    <property type="match status" value="1"/>
</dbReference>
<dbReference type="PANTHER" id="PTHR42839">
    <property type="entry name" value="ISOCHORISMATE SYNTHASE ENTC"/>
    <property type="match status" value="1"/>
</dbReference>
<evidence type="ECO:0000256" key="1">
    <source>
        <dbReference type="ARBA" id="ARBA00000799"/>
    </source>
</evidence>
<dbReference type="KEGG" id="oxy:HCG48_16765"/>
<feature type="domain" description="Chorismate-utilising enzyme C-terminal" evidence="6">
    <location>
        <begin position="215"/>
        <end position="487"/>
    </location>
</feature>
<evidence type="ECO:0000256" key="3">
    <source>
        <dbReference type="ARBA" id="ARBA00012824"/>
    </source>
</evidence>
<sequence length="496" mass="55355">MPVVPSDANLLQDRRELYRFLATCQQVAVEKQCPQIASISLEVPPLDPLAILQALARPSRLYFYLENGGEQEAIAAIDSAVECEVSRGKDRFDRVREFVRSSQKNTIATGLLDPPFSGLHFFCSFTFFDDPSSESSPFPAARAFLPRWQISRSQNRCFLAINTCLQSDDDLDRLSERVWQDYQNIIHIPSNALPQFEPLHRLNGFKKFSIEQLRNFKESAIAAIDAIGDRQFHKIVLAHAIDVTLKTPFNLVHSLQNLSELYPDCYIFATGNGRGDRFIGASPERLLGIRNGQLVTDALAGSAPRGRTPREDEALAQALLDSEKERHEHRLVIDFITECLQQLGLNVANNRAIPLVPHLLQLSNIQHLWTPIRTDVPANVHPLEILARLHPTPAVAGSPQQTACEQIRHYERFDRGLYAAPLGWVDDRGNAEFIVGIRSAWIHSKPQSPAFNASTNPDSGDRARLYAGAGIVAGSDPDKELAEIQLKLQALLKALV</sequence>
<evidence type="ECO:0000313" key="8">
    <source>
        <dbReference type="Proteomes" id="UP000500857"/>
    </source>
</evidence>
<evidence type="ECO:0000256" key="5">
    <source>
        <dbReference type="ARBA" id="ARBA00041564"/>
    </source>
</evidence>
<protein>
    <recommendedName>
        <fullName evidence="3">isochorismate synthase</fullName>
        <ecNumber evidence="3">5.4.4.2</ecNumber>
    </recommendedName>
    <alternativeName>
        <fullName evidence="5">Isochorismate mutase</fullName>
    </alternativeName>
</protein>